<evidence type="ECO:0000313" key="1">
    <source>
        <dbReference type="EMBL" id="CAG8443470.1"/>
    </source>
</evidence>
<dbReference type="SUPFAM" id="SSF57850">
    <property type="entry name" value="RING/U-box"/>
    <property type="match status" value="1"/>
</dbReference>
<dbReference type="EMBL" id="CAJVPY010000006">
    <property type="protein sequence ID" value="CAG8443470.1"/>
    <property type="molecule type" value="Genomic_DNA"/>
</dbReference>
<dbReference type="InterPro" id="IPR013083">
    <property type="entry name" value="Znf_RING/FYVE/PHD"/>
</dbReference>
<dbReference type="Proteomes" id="UP000789405">
    <property type="component" value="Unassembled WGS sequence"/>
</dbReference>
<organism evidence="1 2">
    <name type="scientific">Dentiscutata erythropus</name>
    <dbReference type="NCBI Taxonomy" id="1348616"/>
    <lineage>
        <taxon>Eukaryota</taxon>
        <taxon>Fungi</taxon>
        <taxon>Fungi incertae sedis</taxon>
        <taxon>Mucoromycota</taxon>
        <taxon>Glomeromycotina</taxon>
        <taxon>Glomeromycetes</taxon>
        <taxon>Diversisporales</taxon>
        <taxon>Gigasporaceae</taxon>
        <taxon>Dentiscutata</taxon>
    </lineage>
</organism>
<accession>A0A9N8YPE3</accession>
<reference evidence="1" key="1">
    <citation type="submission" date="2021-06" db="EMBL/GenBank/DDBJ databases">
        <authorList>
            <person name="Kallberg Y."/>
            <person name="Tangrot J."/>
            <person name="Rosling A."/>
        </authorList>
    </citation>
    <scope>NUCLEOTIDE SEQUENCE</scope>
    <source>
        <strain evidence="1">MA453B</strain>
    </source>
</reference>
<sequence>MEGMYESSGSSLNHESNFKPYLEDLELTFINQAEEFMKDFCKLANLVEFKQLVEDFEIKLPEDVLVKALELLSDISFFKYHSKSTIIRFEVHLRTWMTTLERLYYSPIVLSRETREQLYNRLGDFVKFHHNMTNVFRQGVNNSFKSKAKSNEIANNNNGGGDDDIYMYFQNYNINFLLIHLRDTLHSMRDDETCSDEILRRIRDFLLTFIQISPIAANTASGNISIAFGFAEIFPNIAKVFNFKYPITYWYPMWRELLSVHYSLENLTKDKDYSKLRFYNEIYLLELLWQYIFNLSIDQAAQKEILNNQNEILEILNLWTKKEPTAPPNSLCLALCYYLGLELLQKSKCSYICFKSLELLLTLSYKKPELFEDIIQDDILQLNAQLNTQLTKQSSLANVKEGSKIEKNDLLSIIAAELTCPITNKMTGDFSILTCGHSISSYAIKKWKEVTTIEKRLFECPFCKNKIELKSTYNLPKNKILEGLYNRLEQGGYFDKLPEERQISPKEIYTIEDNLFLKFNKYKIFRTFTFSKLSAPIFQKIQPKVMMPAFNKAFKAEYQEDHTAVILWLTQVLQQRPKSYSTRFKAIKNFGLYL</sequence>
<proteinExistence type="predicted"/>
<gene>
    <name evidence="1" type="ORF">DERYTH_LOCUS31</name>
</gene>
<name>A0A9N8YPE3_9GLOM</name>
<dbReference type="OrthoDB" id="2429343at2759"/>
<dbReference type="Gene3D" id="3.30.40.10">
    <property type="entry name" value="Zinc/RING finger domain, C3HC4 (zinc finger)"/>
    <property type="match status" value="1"/>
</dbReference>
<comment type="caution">
    <text evidence="1">The sequence shown here is derived from an EMBL/GenBank/DDBJ whole genome shotgun (WGS) entry which is preliminary data.</text>
</comment>
<keyword evidence="2" id="KW-1185">Reference proteome</keyword>
<evidence type="ECO:0000313" key="2">
    <source>
        <dbReference type="Proteomes" id="UP000789405"/>
    </source>
</evidence>
<dbReference type="AlphaFoldDB" id="A0A9N8YPE3"/>
<protein>
    <submittedName>
        <fullName evidence="1">11293_t:CDS:1</fullName>
    </submittedName>
</protein>